<comment type="caution">
    <text evidence="1">The sequence shown here is derived from an EMBL/GenBank/DDBJ whole genome shotgun (WGS) entry which is preliminary data.</text>
</comment>
<dbReference type="EMBL" id="CM039175">
    <property type="protein sequence ID" value="KAH9738461.1"/>
    <property type="molecule type" value="Genomic_DNA"/>
</dbReference>
<dbReference type="Proteomes" id="UP000829398">
    <property type="component" value="Chromosome 6"/>
</dbReference>
<keyword evidence="2" id="KW-1185">Reference proteome</keyword>
<reference evidence="2" key="1">
    <citation type="journal article" date="2023" name="Hortic. Res.">
        <title>A chromosome-level phased genome enabling allele-level studies in sweet orange: a case study on citrus Huanglongbing tolerance.</title>
        <authorList>
            <person name="Wu B."/>
            <person name="Yu Q."/>
            <person name="Deng Z."/>
            <person name="Duan Y."/>
            <person name="Luo F."/>
            <person name="Gmitter F. Jr."/>
        </authorList>
    </citation>
    <scope>NUCLEOTIDE SEQUENCE [LARGE SCALE GENOMIC DNA]</scope>
    <source>
        <strain evidence="2">cv. Valencia</strain>
    </source>
</reference>
<protein>
    <submittedName>
        <fullName evidence="1">FCP1 domain-containing protein</fullName>
    </submittedName>
</protein>
<organism evidence="1 2">
    <name type="scientific">Citrus sinensis</name>
    <name type="common">Sweet orange</name>
    <name type="synonym">Citrus aurantium var. sinensis</name>
    <dbReference type="NCBI Taxonomy" id="2711"/>
    <lineage>
        <taxon>Eukaryota</taxon>
        <taxon>Viridiplantae</taxon>
        <taxon>Streptophyta</taxon>
        <taxon>Embryophyta</taxon>
        <taxon>Tracheophyta</taxon>
        <taxon>Spermatophyta</taxon>
        <taxon>Magnoliopsida</taxon>
        <taxon>eudicotyledons</taxon>
        <taxon>Gunneridae</taxon>
        <taxon>Pentapetalae</taxon>
        <taxon>rosids</taxon>
        <taxon>malvids</taxon>
        <taxon>Sapindales</taxon>
        <taxon>Rutaceae</taxon>
        <taxon>Aurantioideae</taxon>
        <taxon>Citrus</taxon>
    </lineage>
</organism>
<sequence length="183" mass="21448">MAEKSEDLKKKGISYDDSDDEGDSTCGLLLMKLNLVPRKKLIVLSIGGLLFYRRPCCKDFMDFCLERFEVGIWSSAREWYMNNALDCIMVGLRGKLIDQNECTNSGFNSLEKKNKPIFLKELKKIWENKALHSLCSIWAVWQMQMMLLYVKEHPFGQPAISPLHPDWNYYSKIIRRNSKTYYK</sequence>
<name>A0ACB8K386_CITSI</name>
<accession>A0ACB8K386</accession>
<proteinExistence type="predicted"/>
<evidence type="ECO:0000313" key="1">
    <source>
        <dbReference type="EMBL" id="KAH9738461.1"/>
    </source>
</evidence>
<gene>
    <name evidence="1" type="ORF">KPL71_018796</name>
</gene>
<evidence type="ECO:0000313" key="2">
    <source>
        <dbReference type="Proteomes" id="UP000829398"/>
    </source>
</evidence>